<organism evidence="2 3">
    <name type="scientific">Chaetoceros tenuissimus</name>
    <dbReference type="NCBI Taxonomy" id="426638"/>
    <lineage>
        <taxon>Eukaryota</taxon>
        <taxon>Sar</taxon>
        <taxon>Stramenopiles</taxon>
        <taxon>Ochrophyta</taxon>
        <taxon>Bacillariophyta</taxon>
        <taxon>Coscinodiscophyceae</taxon>
        <taxon>Chaetocerotophycidae</taxon>
        <taxon>Chaetocerotales</taxon>
        <taxon>Chaetocerotaceae</taxon>
        <taxon>Chaetoceros</taxon>
    </lineage>
</organism>
<evidence type="ECO:0000313" key="2">
    <source>
        <dbReference type="EMBL" id="GFH52011.1"/>
    </source>
</evidence>
<keyword evidence="3" id="KW-1185">Reference proteome</keyword>
<feature type="transmembrane region" description="Helical" evidence="1">
    <location>
        <begin position="132"/>
        <end position="155"/>
    </location>
</feature>
<gene>
    <name evidence="2" type="ORF">CTEN210_08487</name>
</gene>
<sequence length="168" mass="19693">MFIKKDYKERLKKFGSGKEWEGAFELLRMPITFKEMFQGKTWALMWSTYALFDPSYQNYESFGFFIDVGNGYTTIIPCLYLNYAMIYPESVNHLLLATVVIASYWQMLYGTIIYFLSFFFNKRYEGHNRVSIFLFVGTTNGVWMIFPALAIYAAYSILQDGDLRVFSA</sequence>
<dbReference type="Proteomes" id="UP001054902">
    <property type="component" value="Unassembled WGS sequence"/>
</dbReference>
<keyword evidence="1" id="KW-0472">Membrane</keyword>
<accession>A0AAD3CVN7</accession>
<dbReference type="AlphaFoldDB" id="A0AAD3CVN7"/>
<evidence type="ECO:0000256" key="1">
    <source>
        <dbReference type="SAM" id="Phobius"/>
    </source>
</evidence>
<reference evidence="2 3" key="1">
    <citation type="journal article" date="2021" name="Sci. Rep.">
        <title>The genome of the diatom Chaetoceros tenuissimus carries an ancient integrated fragment of an extant virus.</title>
        <authorList>
            <person name="Hongo Y."/>
            <person name="Kimura K."/>
            <person name="Takaki Y."/>
            <person name="Yoshida Y."/>
            <person name="Baba S."/>
            <person name="Kobayashi G."/>
            <person name="Nagasaki K."/>
            <person name="Hano T."/>
            <person name="Tomaru Y."/>
        </authorList>
    </citation>
    <scope>NUCLEOTIDE SEQUENCE [LARGE SCALE GENOMIC DNA]</scope>
    <source>
        <strain evidence="2 3">NIES-3715</strain>
    </source>
</reference>
<protein>
    <submittedName>
        <fullName evidence="2">Uncharacterized protein</fullName>
    </submittedName>
</protein>
<keyword evidence="1" id="KW-1133">Transmembrane helix</keyword>
<evidence type="ECO:0000313" key="3">
    <source>
        <dbReference type="Proteomes" id="UP001054902"/>
    </source>
</evidence>
<feature type="transmembrane region" description="Helical" evidence="1">
    <location>
        <begin position="62"/>
        <end position="83"/>
    </location>
</feature>
<keyword evidence="1" id="KW-0812">Transmembrane</keyword>
<feature type="transmembrane region" description="Helical" evidence="1">
    <location>
        <begin position="95"/>
        <end position="120"/>
    </location>
</feature>
<dbReference type="EMBL" id="BLLK01000045">
    <property type="protein sequence ID" value="GFH52011.1"/>
    <property type="molecule type" value="Genomic_DNA"/>
</dbReference>
<proteinExistence type="predicted"/>
<comment type="caution">
    <text evidence="2">The sequence shown here is derived from an EMBL/GenBank/DDBJ whole genome shotgun (WGS) entry which is preliminary data.</text>
</comment>
<name>A0AAD3CVN7_9STRA</name>